<gene>
    <name evidence="1" type="ORF">ACFOSH_31595</name>
</gene>
<evidence type="ECO:0000313" key="1">
    <source>
        <dbReference type="EMBL" id="MFC3454004.1"/>
    </source>
</evidence>
<keyword evidence="2" id="KW-1185">Reference proteome</keyword>
<name>A0ABV7P7U9_9PSEU</name>
<proteinExistence type="predicted"/>
<protein>
    <submittedName>
        <fullName evidence="1">Uncharacterized protein</fullName>
    </submittedName>
</protein>
<dbReference type="Proteomes" id="UP001595645">
    <property type="component" value="Unassembled WGS sequence"/>
</dbReference>
<reference evidence="2" key="1">
    <citation type="journal article" date="2019" name="Int. J. Syst. Evol. Microbiol.">
        <title>The Global Catalogue of Microorganisms (GCM) 10K type strain sequencing project: providing services to taxonomists for standard genome sequencing and annotation.</title>
        <authorList>
            <consortium name="The Broad Institute Genomics Platform"/>
            <consortium name="The Broad Institute Genome Sequencing Center for Infectious Disease"/>
            <person name="Wu L."/>
            <person name="Ma J."/>
        </authorList>
    </citation>
    <scope>NUCLEOTIDE SEQUENCE [LARGE SCALE GENOMIC DNA]</scope>
    <source>
        <strain evidence="2">CGMCC 4.7676</strain>
    </source>
</reference>
<comment type="caution">
    <text evidence="1">The sequence shown here is derived from an EMBL/GenBank/DDBJ whole genome shotgun (WGS) entry which is preliminary data.</text>
</comment>
<organism evidence="1 2">
    <name type="scientific">Amycolatopsis speibonae</name>
    <dbReference type="NCBI Taxonomy" id="1450224"/>
    <lineage>
        <taxon>Bacteria</taxon>
        <taxon>Bacillati</taxon>
        <taxon>Actinomycetota</taxon>
        <taxon>Actinomycetes</taxon>
        <taxon>Pseudonocardiales</taxon>
        <taxon>Pseudonocardiaceae</taxon>
        <taxon>Amycolatopsis</taxon>
    </lineage>
</organism>
<evidence type="ECO:0000313" key="2">
    <source>
        <dbReference type="Proteomes" id="UP001595645"/>
    </source>
</evidence>
<dbReference type="RefSeq" id="WP_378243131.1">
    <property type="nucleotide sequence ID" value="NZ_JBHRWK010000059.1"/>
</dbReference>
<dbReference type="EMBL" id="JBHRWK010000059">
    <property type="protein sequence ID" value="MFC3454004.1"/>
    <property type="molecule type" value="Genomic_DNA"/>
</dbReference>
<accession>A0ABV7P7U9</accession>
<sequence length="203" mass="20734">MSTINVPVPTGAAAGHVAVQGIERWESTNPAITWASGFTQIVSLVSGSSKLNIAWKRLTAADTGNYTSSWTGSQWSLGHCILISGALSSGDPIEASNTATSASGTSVPTTSVTTATLAFLTHFVSNENSATTTPPTSFTEVQDSNYLHTNYWIPGSTGSLSASGSTLSASTLSLAALIAVKPDTGGAAPSVPIYTISSYGSFH</sequence>